<accession>A7TRX4</accession>
<dbReference type="Pfam" id="PF01180">
    <property type="entry name" value="DHO_dh"/>
    <property type="match status" value="1"/>
</dbReference>
<dbReference type="NCBIfam" id="TIGR01036">
    <property type="entry name" value="pyrD_sub2"/>
    <property type="match status" value="1"/>
</dbReference>
<reference evidence="15 16" key="1">
    <citation type="journal article" date="2007" name="Proc. Natl. Acad. Sci. U.S.A.">
        <title>Independent sorting-out of thousands of duplicated gene pairs in two yeast species descended from a whole-genome duplication.</title>
        <authorList>
            <person name="Scannell D.R."/>
            <person name="Frank A.C."/>
            <person name="Conant G.C."/>
            <person name="Byrne K.P."/>
            <person name="Woolfit M."/>
            <person name="Wolfe K.H."/>
        </authorList>
    </citation>
    <scope>NUCLEOTIDE SEQUENCE [LARGE SCALE GENOMIC DNA]</scope>
    <source>
        <strain evidence="16">ATCC 22028 / DSM 70294 / BCRC 21397 / CBS 2163 / NBRC 10782 / NRRL Y-8283 / UCD 57-17</strain>
    </source>
</reference>
<dbReference type="AlphaFoldDB" id="A7TRX4"/>
<dbReference type="eggNOG" id="KOG1436">
    <property type="taxonomic scope" value="Eukaryota"/>
</dbReference>
<dbReference type="PhylomeDB" id="A7TRX4"/>
<dbReference type="InterPro" id="IPR001295">
    <property type="entry name" value="Dihydroorotate_DH_CS"/>
</dbReference>
<name>A7TRX4_VANPO</name>
<dbReference type="InterPro" id="IPR005720">
    <property type="entry name" value="Dihydroorotate_DH_cat"/>
</dbReference>
<dbReference type="PANTHER" id="PTHR48109">
    <property type="entry name" value="DIHYDROOROTATE DEHYDROGENASE (QUINONE), MITOCHONDRIAL-RELATED"/>
    <property type="match status" value="1"/>
</dbReference>
<evidence type="ECO:0000256" key="1">
    <source>
        <dbReference type="ARBA" id="ARBA00001917"/>
    </source>
</evidence>
<evidence type="ECO:0000256" key="3">
    <source>
        <dbReference type="ARBA" id="ARBA00005161"/>
    </source>
</evidence>
<comment type="pathway">
    <text evidence="3">Pyrimidine metabolism; UMP biosynthesis via de novo pathway; orotate from (S)-dihydroorotate (quinone route): step 1/1.</text>
</comment>
<dbReference type="PANTHER" id="PTHR48109:SF4">
    <property type="entry name" value="DIHYDROOROTATE DEHYDROGENASE (QUINONE), MITOCHONDRIAL"/>
    <property type="match status" value="1"/>
</dbReference>
<dbReference type="OMA" id="IYGTDTR"/>
<sequence length="440" mass="48290">MFARNSLNILSRRAFSSKNAAQRTVLKSSFISIKPFYLALGLVGASAGYLYVMNSRSAIHEYVICPVIRFITPDPENGHTIGMFCLKWGLAPKLFFDKDPESLHVNVFGKTLTNPLGCAAGLDKNAVAIDGIMPAGFSYLEVGTVTPLPQPGNPRQRMFRLPDDDAVINRFGFNSEGHEAVAKNLTKRIKSHLNSYFNDKHFETLSLYKNKMLAVNIGKNKTGDEVQDYIKGVEKFQSLADVLVINVSSPNTPGLRDLQEESKLTNLLTQVVAKRDSLVNRGDALGEKTHRPPILVKIAPDLTEPEFQSIVESAKASKIDGIIVSNTTIQRPDSLKTKDKTLVNQTGGLSGRPLKPFALRALKTVAKYSKDSDLVLVGCGGIYTGKDAIEFAKAGATFVQIYTSYGYSGPTIVARIKDEIADELKKEGKTWMEIIGEDNK</sequence>
<protein>
    <recommendedName>
        <fullName evidence="6">Dihydroorotate dehydrogenase (quinone), mitochondrial</fullName>
        <ecNumber evidence="5">1.3.5.2</ecNumber>
    </recommendedName>
    <alternativeName>
        <fullName evidence="11">Dihydroorotate oxidase</fullName>
    </alternativeName>
</protein>
<evidence type="ECO:0000256" key="6">
    <source>
        <dbReference type="ARBA" id="ARBA00017599"/>
    </source>
</evidence>
<evidence type="ECO:0000256" key="4">
    <source>
        <dbReference type="ARBA" id="ARBA00005359"/>
    </source>
</evidence>
<keyword evidence="7" id="KW-0285">Flavoprotein</keyword>
<evidence type="ECO:0000313" key="16">
    <source>
        <dbReference type="Proteomes" id="UP000000267"/>
    </source>
</evidence>
<dbReference type="UniPathway" id="UPA00070">
    <property type="reaction ID" value="UER00946"/>
</dbReference>
<dbReference type="Proteomes" id="UP000000267">
    <property type="component" value="Unassembled WGS sequence"/>
</dbReference>
<dbReference type="GO" id="GO:0106430">
    <property type="term" value="F:dihydroorotate dehydrogenase (quinone) activity"/>
    <property type="evidence" value="ECO:0007669"/>
    <property type="project" value="UniProtKB-EC"/>
</dbReference>
<dbReference type="OrthoDB" id="14784at2759"/>
<keyword evidence="16" id="KW-1185">Reference proteome</keyword>
<comment type="subcellular location">
    <subcellularLocation>
        <location evidence="2">Mitochondrion inner membrane</location>
        <topology evidence="2">Single-pass membrane protein</topology>
    </subcellularLocation>
</comment>
<dbReference type="NCBIfam" id="NF003652">
    <property type="entry name" value="PRK05286.2-5"/>
    <property type="match status" value="1"/>
</dbReference>
<evidence type="ECO:0000256" key="2">
    <source>
        <dbReference type="ARBA" id="ARBA00004434"/>
    </source>
</evidence>
<dbReference type="FunCoup" id="A7TRX4">
    <property type="interactions" value="755"/>
</dbReference>
<dbReference type="GeneID" id="5543030"/>
<dbReference type="EC" id="1.3.5.2" evidence="5"/>
<dbReference type="Gene3D" id="3.20.20.70">
    <property type="entry name" value="Aldolase class I"/>
    <property type="match status" value="1"/>
</dbReference>
<evidence type="ECO:0000256" key="5">
    <source>
        <dbReference type="ARBA" id="ARBA00012791"/>
    </source>
</evidence>
<organism evidence="16">
    <name type="scientific">Vanderwaltozyma polyspora (strain ATCC 22028 / DSM 70294 / BCRC 21397 / CBS 2163 / NBRC 10782 / NRRL Y-8283 / UCD 57-17)</name>
    <name type="common">Kluyveromyces polysporus</name>
    <dbReference type="NCBI Taxonomy" id="436907"/>
    <lineage>
        <taxon>Eukaryota</taxon>
        <taxon>Fungi</taxon>
        <taxon>Dikarya</taxon>
        <taxon>Ascomycota</taxon>
        <taxon>Saccharomycotina</taxon>
        <taxon>Saccharomycetes</taxon>
        <taxon>Saccharomycetales</taxon>
        <taxon>Saccharomycetaceae</taxon>
        <taxon>Vanderwaltozyma</taxon>
    </lineage>
</organism>
<evidence type="ECO:0000259" key="14">
    <source>
        <dbReference type="Pfam" id="PF01180"/>
    </source>
</evidence>
<proteinExistence type="inferred from homology"/>
<evidence type="ECO:0000256" key="10">
    <source>
        <dbReference type="ARBA" id="ARBA00023136"/>
    </source>
</evidence>
<keyword evidence="13" id="KW-1133">Transmembrane helix</keyword>
<keyword evidence="13" id="KW-0812">Transmembrane</keyword>
<dbReference type="GO" id="GO:0044205">
    <property type="term" value="P:'de novo' UMP biosynthetic process"/>
    <property type="evidence" value="ECO:0007669"/>
    <property type="project" value="UniProtKB-UniPathway"/>
</dbReference>
<dbReference type="STRING" id="436907.A7TRX4"/>
<dbReference type="EMBL" id="DS480490">
    <property type="protein sequence ID" value="EDO14979.1"/>
    <property type="molecule type" value="Genomic_DNA"/>
</dbReference>
<evidence type="ECO:0000256" key="11">
    <source>
        <dbReference type="ARBA" id="ARBA00031623"/>
    </source>
</evidence>
<feature type="domain" description="Dihydroorotate dehydrogenase catalytic" evidence="14">
    <location>
        <begin position="103"/>
        <end position="424"/>
    </location>
</feature>
<comment type="similarity">
    <text evidence="4">Belongs to the dihydroorotate dehydrogenase family. Type 2 subfamily.</text>
</comment>
<dbReference type="SUPFAM" id="SSF51395">
    <property type="entry name" value="FMN-linked oxidoreductases"/>
    <property type="match status" value="1"/>
</dbReference>
<dbReference type="PROSITE" id="PS00912">
    <property type="entry name" value="DHODEHASE_2"/>
    <property type="match status" value="1"/>
</dbReference>
<evidence type="ECO:0000313" key="15">
    <source>
        <dbReference type="EMBL" id="EDO14979.1"/>
    </source>
</evidence>
<evidence type="ECO:0000256" key="8">
    <source>
        <dbReference type="ARBA" id="ARBA00022643"/>
    </source>
</evidence>
<evidence type="ECO:0000256" key="12">
    <source>
        <dbReference type="ARBA" id="ARBA00048639"/>
    </source>
</evidence>
<keyword evidence="10 13" id="KW-0472">Membrane</keyword>
<dbReference type="HOGENOM" id="CLU_013640_4_0_1"/>
<comment type="cofactor">
    <cofactor evidence="1">
        <name>FMN</name>
        <dbReference type="ChEBI" id="CHEBI:58210"/>
    </cofactor>
</comment>
<keyword evidence="9" id="KW-0560">Oxidoreductase</keyword>
<dbReference type="KEGG" id="vpo:Kpol_387p5"/>
<gene>
    <name evidence="15" type="ORF">Kpol_387p5</name>
</gene>
<dbReference type="InParanoid" id="A7TRX4"/>
<comment type="catalytic activity">
    <reaction evidence="12">
        <text>(S)-dihydroorotate + a quinone = orotate + a quinol</text>
        <dbReference type="Rhea" id="RHEA:30187"/>
        <dbReference type="ChEBI" id="CHEBI:24646"/>
        <dbReference type="ChEBI" id="CHEBI:30839"/>
        <dbReference type="ChEBI" id="CHEBI:30864"/>
        <dbReference type="ChEBI" id="CHEBI:132124"/>
        <dbReference type="EC" id="1.3.5.2"/>
    </reaction>
</comment>
<dbReference type="RefSeq" id="XP_001642837.1">
    <property type="nucleotide sequence ID" value="XM_001642787.1"/>
</dbReference>
<dbReference type="InterPro" id="IPR005719">
    <property type="entry name" value="Dihydroorotate_DH_2"/>
</dbReference>
<dbReference type="GO" id="GO:0006207">
    <property type="term" value="P:'de novo' pyrimidine nucleobase biosynthetic process"/>
    <property type="evidence" value="ECO:0007669"/>
    <property type="project" value="InterPro"/>
</dbReference>
<dbReference type="CDD" id="cd04738">
    <property type="entry name" value="DHOD_2_like"/>
    <property type="match status" value="1"/>
</dbReference>
<dbReference type="InterPro" id="IPR050074">
    <property type="entry name" value="DHO_dehydrogenase"/>
</dbReference>
<keyword evidence="8" id="KW-0288">FMN</keyword>
<dbReference type="InterPro" id="IPR013785">
    <property type="entry name" value="Aldolase_TIM"/>
</dbReference>
<feature type="transmembrane region" description="Helical" evidence="13">
    <location>
        <begin position="36"/>
        <end position="53"/>
    </location>
</feature>
<evidence type="ECO:0000256" key="7">
    <source>
        <dbReference type="ARBA" id="ARBA00022630"/>
    </source>
</evidence>
<evidence type="ECO:0000256" key="13">
    <source>
        <dbReference type="SAM" id="Phobius"/>
    </source>
</evidence>
<dbReference type="GO" id="GO:0005743">
    <property type="term" value="C:mitochondrial inner membrane"/>
    <property type="evidence" value="ECO:0007669"/>
    <property type="project" value="UniProtKB-SubCell"/>
</dbReference>
<dbReference type="NCBIfam" id="NF003645">
    <property type="entry name" value="PRK05286.1-2"/>
    <property type="match status" value="1"/>
</dbReference>
<evidence type="ECO:0000256" key="9">
    <source>
        <dbReference type="ARBA" id="ARBA00023002"/>
    </source>
</evidence>